<protein>
    <submittedName>
        <fullName evidence="2">Uncharacterized protein</fullName>
    </submittedName>
</protein>
<dbReference type="AlphaFoldDB" id="A0A6A4G2T6"/>
<evidence type="ECO:0000313" key="3">
    <source>
        <dbReference type="Proteomes" id="UP000434957"/>
    </source>
</evidence>
<proteinExistence type="predicted"/>
<dbReference type="Proteomes" id="UP000434957">
    <property type="component" value="Unassembled WGS sequence"/>
</dbReference>
<comment type="caution">
    <text evidence="2">The sequence shown here is derived from an EMBL/GenBank/DDBJ whole genome shotgun (WGS) entry which is preliminary data.</text>
</comment>
<evidence type="ECO:0000256" key="1">
    <source>
        <dbReference type="SAM" id="MobiDB-lite"/>
    </source>
</evidence>
<accession>A0A6A4G2T6</accession>
<keyword evidence="3" id="KW-1185">Reference proteome</keyword>
<reference evidence="2 3" key="1">
    <citation type="submission" date="2018-08" db="EMBL/GenBank/DDBJ databases">
        <title>Genomic investigation of the strawberry pathogen Phytophthora fragariae indicates pathogenicity is determined by transcriptional variation in three key races.</title>
        <authorList>
            <person name="Adams T.M."/>
            <person name="Armitage A.D."/>
            <person name="Sobczyk M.K."/>
            <person name="Bates H.J."/>
            <person name="Dunwell J.M."/>
            <person name="Nellist C.F."/>
            <person name="Harrison R.J."/>
        </authorList>
    </citation>
    <scope>NUCLEOTIDE SEQUENCE [LARGE SCALE GENOMIC DNA]</scope>
    <source>
        <strain evidence="2 3">SCRP333</strain>
    </source>
</reference>
<feature type="region of interest" description="Disordered" evidence="1">
    <location>
        <begin position="230"/>
        <end position="252"/>
    </location>
</feature>
<name>A0A6A4G2T6_9STRA</name>
<gene>
    <name evidence="2" type="ORF">PR003_g6271</name>
</gene>
<organism evidence="2 3">
    <name type="scientific">Phytophthora rubi</name>
    <dbReference type="NCBI Taxonomy" id="129364"/>
    <lineage>
        <taxon>Eukaryota</taxon>
        <taxon>Sar</taxon>
        <taxon>Stramenopiles</taxon>
        <taxon>Oomycota</taxon>
        <taxon>Peronosporomycetes</taxon>
        <taxon>Peronosporales</taxon>
        <taxon>Peronosporaceae</taxon>
        <taxon>Phytophthora</taxon>
    </lineage>
</organism>
<evidence type="ECO:0000313" key="2">
    <source>
        <dbReference type="EMBL" id="KAE9348691.1"/>
    </source>
</evidence>
<sequence length="252" mass="27904">MPEVNSLLIKRCDLRERLDIVHARAGIAALVTTDVVADWEAILPAEEQRIHEAYGLDSYAASSQPDEATTDDGPRPPLRYAKAAIRDITITTYFRILRVGPDSPMDDVDVPLTTLVAQANNNAYMKWCPLYRKIFEIPATKRRSQITSVLEEAGPMDLTGVGRAQSDHLTEPEWRILRILPYTVGTWSQTPMGRAPHGARSAYFEGFPFLRGLVHGIVSHGDWSGATLAPSGRACGEETEDSEQLTASPRLY</sequence>
<dbReference type="EMBL" id="QXFT01000278">
    <property type="protein sequence ID" value="KAE9348691.1"/>
    <property type="molecule type" value="Genomic_DNA"/>
</dbReference>